<organism evidence="1">
    <name type="scientific">marine metagenome</name>
    <dbReference type="NCBI Taxonomy" id="408172"/>
    <lineage>
        <taxon>unclassified sequences</taxon>
        <taxon>metagenomes</taxon>
        <taxon>ecological metagenomes</taxon>
    </lineage>
</organism>
<sequence>MKKFMLSLIASSAIFFNFILPTTVNAAEFISIGTGGPTGVYFVVGNSVCRMVHKEAAE</sequence>
<evidence type="ECO:0008006" key="2">
    <source>
        <dbReference type="Google" id="ProtNLM"/>
    </source>
</evidence>
<protein>
    <recommendedName>
        <fullName evidence="2">C4-dicarboxylate ABC transporter substrate-binding protein</fullName>
    </recommendedName>
</protein>
<proteinExistence type="predicted"/>
<accession>A0A383ETU3</accession>
<gene>
    <name evidence="1" type="ORF">METZ01_LOCUS513045</name>
</gene>
<dbReference type="Gene3D" id="3.40.190.10">
    <property type="entry name" value="Periplasmic binding protein-like II"/>
    <property type="match status" value="1"/>
</dbReference>
<reference evidence="1" key="1">
    <citation type="submission" date="2018-05" db="EMBL/GenBank/DDBJ databases">
        <authorList>
            <person name="Lanie J.A."/>
            <person name="Ng W.-L."/>
            <person name="Kazmierczak K.M."/>
            <person name="Andrzejewski T.M."/>
            <person name="Davidsen T.M."/>
            <person name="Wayne K.J."/>
            <person name="Tettelin H."/>
            <person name="Glass J.I."/>
            <person name="Rusch D."/>
            <person name="Podicherti R."/>
            <person name="Tsui H.-C.T."/>
            <person name="Winkler M.E."/>
        </authorList>
    </citation>
    <scope>NUCLEOTIDE SEQUENCE</scope>
</reference>
<evidence type="ECO:0000313" key="1">
    <source>
        <dbReference type="EMBL" id="SVE60191.1"/>
    </source>
</evidence>
<feature type="non-terminal residue" evidence="1">
    <location>
        <position position="58"/>
    </location>
</feature>
<dbReference type="AlphaFoldDB" id="A0A383ETU3"/>
<dbReference type="EMBL" id="UINC01228748">
    <property type="protein sequence ID" value="SVE60191.1"/>
    <property type="molecule type" value="Genomic_DNA"/>
</dbReference>
<name>A0A383ETU3_9ZZZZ</name>